<dbReference type="RefSeq" id="WP_149841059.1">
    <property type="nucleotide sequence ID" value="NZ_VUOC01000004.1"/>
</dbReference>
<dbReference type="GO" id="GO:0016747">
    <property type="term" value="F:acyltransferase activity, transferring groups other than amino-acyl groups"/>
    <property type="evidence" value="ECO:0007669"/>
    <property type="project" value="InterPro"/>
</dbReference>
<accession>A0A5B2VNJ5</accession>
<feature type="transmembrane region" description="Helical" evidence="1">
    <location>
        <begin position="329"/>
        <end position="347"/>
    </location>
</feature>
<evidence type="ECO:0000256" key="1">
    <source>
        <dbReference type="SAM" id="Phobius"/>
    </source>
</evidence>
<dbReference type="GO" id="GO:0000271">
    <property type="term" value="P:polysaccharide biosynthetic process"/>
    <property type="evidence" value="ECO:0007669"/>
    <property type="project" value="TreeGrafter"/>
</dbReference>
<keyword evidence="1" id="KW-1133">Transmembrane helix</keyword>
<feature type="transmembrane region" description="Helical" evidence="1">
    <location>
        <begin position="38"/>
        <end position="64"/>
    </location>
</feature>
<feature type="domain" description="Acyltransferase 3" evidence="2">
    <location>
        <begin position="4"/>
        <end position="342"/>
    </location>
</feature>
<protein>
    <submittedName>
        <fullName evidence="3">Acyltransferase</fullName>
    </submittedName>
</protein>
<sequence length="373" mass="42243">MKLHSIQFLRSIAALLVVYVHAIDLQMQFSVSKQQNFFYLQNFGAIGVDIFFAISGFIITFVANKYTGTKSGFNFLVKRFIRINPIYYVGSALLALSMLTYAWIRGSQIFWPQLLSSLADTLLIVPVTGDTNQYNPILLIGWTLSFEWFFYLVFILLIIFRSTNKPLHLVLLITTLVILGKIAAPSDYRLIFITNPVQLEFLLGVITCWVYLNFHVNNRIAALLVISGIVGFIYSIFWGYGEISEAGHTLSGQLSMQRFLLWGVPSGLLTAGCILLEKNGTLNWIWNNKLSRITGDASYSIYLVHLTVFYICSILYSKIGFPFNPDLSIFMHVGIATLIGIIFYKLVESPLLNYLQYKHLQRSAPTYLSGNLA</sequence>
<dbReference type="GO" id="GO:0016020">
    <property type="term" value="C:membrane"/>
    <property type="evidence" value="ECO:0007669"/>
    <property type="project" value="TreeGrafter"/>
</dbReference>
<dbReference type="AlphaFoldDB" id="A0A5B2VNJ5"/>
<dbReference type="InterPro" id="IPR050879">
    <property type="entry name" value="Acyltransferase_3"/>
</dbReference>
<proteinExistence type="predicted"/>
<feature type="transmembrane region" description="Helical" evidence="1">
    <location>
        <begin position="85"/>
        <end position="104"/>
    </location>
</feature>
<feature type="transmembrane region" description="Helical" evidence="1">
    <location>
        <begin position="167"/>
        <end position="184"/>
    </location>
</feature>
<dbReference type="EMBL" id="VUOC01000004">
    <property type="protein sequence ID" value="KAA2239882.1"/>
    <property type="molecule type" value="Genomic_DNA"/>
</dbReference>
<dbReference type="Proteomes" id="UP000324611">
    <property type="component" value="Unassembled WGS sequence"/>
</dbReference>
<gene>
    <name evidence="3" type="ORF">F0L74_27230</name>
</gene>
<reference evidence="3 4" key="1">
    <citation type="submission" date="2019-09" db="EMBL/GenBank/DDBJ databases">
        <title>Chitinophaga ginsengihumi sp. nov., isolated from soil of ginseng rhizosphere.</title>
        <authorList>
            <person name="Lee J."/>
        </authorList>
    </citation>
    <scope>NUCLEOTIDE SEQUENCE [LARGE SCALE GENOMIC DNA]</scope>
    <source>
        <strain evidence="3 4">BN140078</strain>
    </source>
</reference>
<feature type="transmembrane region" description="Helical" evidence="1">
    <location>
        <begin position="190"/>
        <end position="212"/>
    </location>
</feature>
<evidence type="ECO:0000313" key="4">
    <source>
        <dbReference type="Proteomes" id="UP000324611"/>
    </source>
</evidence>
<dbReference type="InterPro" id="IPR002656">
    <property type="entry name" value="Acyl_transf_3_dom"/>
</dbReference>
<name>A0A5B2VNJ5_9BACT</name>
<keyword evidence="1" id="KW-0472">Membrane</keyword>
<reference evidence="3 4" key="2">
    <citation type="submission" date="2019-09" db="EMBL/GenBank/DDBJ databases">
        <authorList>
            <person name="Jin C."/>
        </authorList>
    </citation>
    <scope>NUCLEOTIDE SEQUENCE [LARGE SCALE GENOMIC DNA]</scope>
    <source>
        <strain evidence="3 4">BN140078</strain>
    </source>
</reference>
<comment type="caution">
    <text evidence="3">The sequence shown here is derived from an EMBL/GenBank/DDBJ whole genome shotgun (WGS) entry which is preliminary data.</text>
</comment>
<feature type="transmembrane region" description="Helical" evidence="1">
    <location>
        <begin position="297"/>
        <end position="317"/>
    </location>
</feature>
<dbReference type="PANTHER" id="PTHR23028">
    <property type="entry name" value="ACETYLTRANSFERASE"/>
    <property type="match status" value="1"/>
</dbReference>
<feature type="transmembrane region" description="Helical" evidence="1">
    <location>
        <begin position="219"/>
        <end position="239"/>
    </location>
</feature>
<keyword evidence="1" id="KW-0812">Transmembrane</keyword>
<evidence type="ECO:0000259" key="2">
    <source>
        <dbReference type="Pfam" id="PF01757"/>
    </source>
</evidence>
<feature type="transmembrane region" description="Helical" evidence="1">
    <location>
        <begin position="137"/>
        <end position="160"/>
    </location>
</feature>
<dbReference type="PANTHER" id="PTHR23028:SF131">
    <property type="entry name" value="BLR2367 PROTEIN"/>
    <property type="match status" value="1"/>
</dbReference>
<feature type="transmembrane region" description="Helical" evidence="1">
    <location>
        <begin position="259"/>
        <end position="276"/>
    </location>
</feature>
<dbReference type="Pfam" id="PF01757">
    <property type="entry name" value="Acyl_transf_3"/>
    <property type="match status" value="1"/>
</dbReference>
<keyword evidence="4" id="KW-1185">Reference proteome</keyword>
<evidence type="ECO:0000313" key="3">
    <source>
        <dbReference type="EMBL" id="KAA2239882.1"/>
    </source>
</evidence>
<keyword evidence="3" id="KW-0012">Acyltransferase</keyword>
<organism evidence="3 4">
    <name type="scientific">Chitinophaga agrisoli</name>
    <dbReference type="NCBI Taxonomy" id="2607653"/>
    <lineage>
        <taxon>Bacteria</taxon>
        <taxon>Pseudomonadati</taxon>
        <taxon>Bacteroidota</taxon>
        <taxon>Chitinophagia</taxon>
        <taxon>Chitinophagales</taxon>
        <taxon>Chitinophagaceae</taxon>
        <taxon>Chitinophaga</taxon>
    </lineage>
</organism>
<keyword evidence="3" id="KW-0808">Transferase</keyword>